<reference evidence="1 2" key="1">
    <citation type="submission" date="2024-02" db="EMBL/GenBank/DDBJ databases">
        <title>Chromosome-scale genome assembly of the rough periwinkle Littorina saxatilis.</title>
        <authorList>
            <person name="De Jode A."/>
            <person name="Faria R."/>
            <person name="Formenti G."/>
            <person name="Sims Y."/>
            <person name="Smith T.P."/>
            <person name="Tracey A."/>
            <person name="Wood J.M.D."/>
            <person name="Zagrodzka Z.B."/>
            <person name="Johannesson K."/>
            <person name="Butlin R.K."/>
            <person name="Leder E.H."/>
        </authorList>
    </citation>
    <scope>NUCLEOTIDE SEQUENCE [LARGE SCALE GENOMIC DNA]</scope>
    <source>
        <strain evidence="1">Snail1</strain>
        <tissue evidence="1">Muscle</tissue>
    </source>
</reference>
<accession>A0AAN9BS27</accession>
<comment type="caution">
    <text evidence="1">The sequence shown here is derived from an EMBL/GenBank/DDBJ whole genome shotgun (WGS) entry which is preliminary data.</text>
</comment>
<gene>
    <name evidence="1" type="ORF">V1264_014127</name>
</gene>
<protein>
    <submittedName>
        <fullName evidence="1">Uncharacterized protein</fullName>
    </submittedName>
</protein>
<evidence type="ECO:0000313" key="1">
    <source>
        <dbReference type="EMBL" id="KAK7110211.1"/>
    </source>
</evidence>
<name>A0AAN9BS27_9CAEN</name>
<keyword evidence="2" id="KW-1185">Reference proteome</keyword>
<dbReference type="EMBL" id="JBAMIC010000003">
    <property type="protein sequence ID" value="KAK7110211.1"/>
    <property type="molecule type" value="Genomic_DNA"/>
</dbReference>
<dbReference type="Proteomes" id="UP001374579">
    <property type="component" value="Unassembled WGS sequence"/>
</dbReference>
<proteinExistence type="predicted"/>
<sequence length="244" mass="27443">MAPVYIPDERITDQIIRSAYEAEVMKITKAGVYMGIWQVCAVSSILKSPVFSVHPQTGNPIVRFDLHRLILPRLHSALKVTPGCQHDDQGISATPNNPLVIMWTTTRQDMTKEHWIANHFVVAVPETTDSVGKQSARPMSDQMFDVPPPGECKGLWVLVQYERKPYPGVVVEVDGEEVYVDCMNAVGKGFTNTFFWPKTYQDLCWYDHDKILAVIPQPVRTSNAADQFSVDEAIWRAVVGKLKA</sequence>
<evidence type="ECO:0000313" key="2">
    <source>
        <dbReference type="Proteomes" id="UP001374579"/>
    </source>
</evidence>
<dbReference type="AlphaFoldDB" id="A0AAN9BS27"/>
<organism evidence="1 2">
    <name type="scientific">Littorina saxatilis</name>
    <dbReference type="NCBI Taxonomy" id="31220"/>
    <lineage>
        <taxon>Eukaryota</taxon>
        <taxon>Metazoa</taxon>
        <taxon>Spiralia</taxon>
        <taxon>Lophotrochozoa</taxon>
        <taxon>Mollusca</taxon>
        <taxon>Gastropoda</taxon>
        <taxon>Caenogastropoda</taxon>
        <taxon>Littorinimorpha</taxon>
        <taxon>Littorinoidea</taxon>
        <taxon>Littorinidae</taxon>
        <taxon>Littorina</taxon>
    </lineage>
</organism>